<sequence>MLRNLRAAVLRVGGRDSTCRGHRRRSLGDDIKLWIFSDLHLEYAPLRELLAIPDADVCVVAGDLCRGPANSVRWLAEHIAPSMPCVFVAGNHEFYKGSIREGLEEGRRAAQESLSCISWRAT</sequence>
<evidence type="ECO:0000313" key="2">
    <source>
        <dbReference type="EMBL" id="MBH0240002.1"/>
    </source>
</evidence>
<feature type="domain" description="Calcineurin-like phosphoesterase" evidence="1">
    <location>
        <begin position="32"/>
        <end position="104"/>
    </location>
</feature>
<gene>
    <name evidence="2" type="ORF">I5731_19430</name>
</gene>
<reference evidence="2" key="1">
    <citation type="submission" date="2020-12" db="EMBL/GenBank/DDBJ databases">
        <title>Methylobrevis albus sp. nov., isolated from fresh water lack sediment.</title>
        <authorList>
            <person name="Zou Q."/>
        </authorList>
    </citation>
    <scope>NUCLEOTIDE SEQUENCE</scope>
    <source>
        <strain evidence="2">L22</strain>
    </source>
</reference>
<organism evidence="2 3">
    <name type="scientific">Methylobrevis albus</name>
    <dbReference type="NCBI Taxonomy" id="2793297"/>
    <lineage>
        <taxon>Bacteria</taxon>
        <taxon>Pseudomonadati</taxon>
        <taxon>Pseudomonadota</taxon>
        <taxon>Alphaproteobacteria</taxon>
        <taxon>Hyphomicrobiales</taxon>
        <taxon>Pleomorphomonadaceae</taxon>
        <taxon>Methylobrevis</taxon>
    </lineage>
</organism>
<dbReference type="Pfam" id="PF00149">
    <property type="entry name" value="Metallophos"/>
    <property type="match status" value="1"/>
</dbReference>
<dbReference type="InterPro" id="IPR029052">
    <property type="entry name" value="Metallo-depent_PP-like"/>
</dbReference>
<dbReference type="AlphaFoldDB" id="A0A931I4A9"/>
<evidence type="ECO:0000259" key="1">
    <source>
        <dbReference type="Pfam" id="PF00149"/>
    </source>
</evidence>
<dbReference type="Proteomes" id="UP000631694">
    <property type="component" value="Unassembled WGS sequence"/>
</dbReference>
<dbReference type="EMBL" id="JADZLT010000056">
    <property type="protein sequence ID" value="MBH0240002.1"/>
    <property type="molecule type" value="Genomic_DNA"/>
</dbReference>
<dbReference type="SUPFAM" id="SSF56300">
    <property type="entry name" value="Metallo-dependent phosphatases"/>
    <property type="match status" value="1"/>
</dbReference>
<dbReference type="Gene3D" id="3.60.21.10">
    <property type="match status" value="1"/>
</dbReference>
<keyword evidence="3" id="KW-1185">Reference proteome</keyword>
<name>A0A931I4A9_9HYPH</name>
<evidence type="ECO:0000313" key="3">
    <source>
        <dbReference type="Proteomes" id="UP000631694"/>
    </source>
</evidence>
<proteinExistence type="predicted"/>
<comment type="caution">
    <text evidence="2">The sequence shown here is derived from an EMBL/GenBank/DDBJ whole genome shotgun (WGS) entry which is preliminary data.</text>
</comment>
<protein>
    <submittedName>
        <fullName evidence="2">Metallophosphoesterase</fullName>
    </submittedName>
</protein>
<accession>A0A931I4A9</accession>
<dbReference type="InterPro" id="IPR004843">
    <property type="entry name" value="Calcineurin-like_PHP"/>
</dbReference>
<dbReference type="RefSeq" id="WP_197313066.1">
    <property type="nucleotide sequence ID" value="NZ_JADZLT010000056.1"/>
</dbReference>
<dbReference type="GO" id="GO:0016787">
    <property type="term" value="F:hydrolase activity"/>
    <property type="evidence" value="ECO:0007669"/>
    <property type="project" value="InterPro"/>
</dbReference>